<keyword evidence="2" id="KW-1185">Reference proteome</keyword>
<dbReference type="AlphaFoldDB" id="A0A2S0KJP1"/>
<protein>
    <submittedName>
        <fullName evidence="1">Uncharacterized protein</fullName>
    </submittedName>
</protein>
<dbReference type="RefSeq" id="WP_105943600.1">
    <property type="nucleotide sequence ID" value="NZ_CP027433.1"/>
</dbReference>
<gene>
    <name evidence="1" type="ORF">C6V83_18130</name>
</gene>
<evidence type="ECO:0000313" key="1">
    <source>
        <dbReference type="EMBL" id="AVM01897.1"/>
    </source>
</evidence>
<dbReference type="Proteomes" id="UP000239814">
    <property type="component" value="Chromosome"/>
</dbReference>
<evidence type="ECO:0000313" key="2">
    <source>
        <dbReference type="Proteomes" id="UP000239814"/>
    </source>
</evidence>
<proteinExistence type="predicted"/>
<dbReference type="EMBL" id="CP027433">
    <property type="protein sequence ID" value="AVM01897.1"/>
    <property type="molecule type" value="Genomic_DNA"/>
</dbReference>
<accession>A0A2S0KJP1</accession>
<name>A0A2S0KJP1_9ACTN</name>
<sequence>MTAPTSSDVFLACHMAVRLSLQGAAKAIVNHRGRSERGRYRDVLAEDLYLVLDPPAQPDELDRWEQTFTAWWGLPSVLDEAQVPHIQLYMRACAQYVRDCMIRQEAHNPDALRAYLAQVDHVTGAA</sequence>
<reference evidence="1 2" key="1">
    <citation type="submission" date="2018-03" db="EMBL/GenBank/DDBJ databases">
        <title>Characteristics and genome of n-alkane degrading marine bacteria Gordonia iterans isolated from crude oil contaminated in Tae-an, South Korea.</title>
        <authorList>
            <person name="Lee S.-S."/>
            <person name="Kim H."/>
        </authorList>
    </citation>
    <scope>NUCLEOTIDE SEQUENCE [LARGE SCALE GENOMIC DNA]</scope>
    <source>
        <strain evidence="1 2">Co17</strain>
    </source>
</reference>
<organism evidence="1 2">
    <name type="scientific">Gordonia iterans</name>
    <dbReference type="NCBI Taxonomy" id="1004901"/>
    <lineage>
        <taxon>Bacteria</taxon>
        <taxon>Bacillati</taxon>
        <taxon>Actinomycetota</taxon>
        <taxon>Actinomycetes</taxon>
        <taxon>Mycobacteriales</taxon>
        <taxon>Gordoniaceae</taxon>
        <taxon>Gordonia</taxon>
    </lineage>
</organism>
<dbReference type="KEGG" id="git:C6V83_18130"/>